<keyword evidence="5" id="KW-0829">Tyrosine-protein kinase</keyword>
<proteinExistence type="predicted"/>
<dbReference type="Pfam" id="PF13614">
    <property type="entry name" value="AAA_31"/>
    <property type="match status" value="1"/>
</dbReference>
<accession>A0AAU7CVB4</accession>
<evidence type="ECO:0000313" key="7">
    <source>
        <dbReference type="EMBL" id="XBH09030.1"/>
    </source>
</evidence>
<evidence type="ECO:0000256" key="5">
    <source>
        <dbReference type="ARBA" id="ARBA00023137"/>
    </source>
</evidence>
<sequence>MSSTLLPYAKEPVAAPASTPVAAPLESRVLTLEPDQRSRLVFLTDPLGLAAEQYKILRQRLINLRPQGGVLLITSPGPGEGKTLTSVNLSWALADAGQRTCLVDLDFRAPGVSQALGCPIDGDGVEDVLNGRRKLHEAVYQIADTRMHVLPVRNRQDSAGKLLSPSVIVPALAELRSTYYWVILDFAPVIPMADVGEVLAHVDGAILVIRAGKTARKMLPRSLEILGSKLCGVILNDSPIPGSAYYGGYGNRRD</sequence>
<dbReference type="EMBL" id="CP121195">
    <property type="protein sequence ID" value="XBH12234.1"/>
    <property type="molecule type" value="Genomic_DNA"/>
</dbReference>
<evidence type="ECO:0000256" key="2">
    <source>
        <dbReference type="ARBA" id="ARBA00022741"/>
    </source>
</evidence>
<reference evidence="8" key="1">
    <citation type="submission" date="2023-03" db="EMBL/GenBank/DDBJ databases">
        <title>Edaphobacter sp.</title>
        <authorList>
            <person name="Huber K.J."/>
            <person name="Papendorf J."/>
            <person name="Pilke C."/>
            <person name="Bunk B."/>
            <person name="Sproeer C."/>
            <person name="Pester M."/>
        </authorList>
    </citation>
    <scope>NUCLEOTIDE SEQUENCE</scope>
    <source>
        <strain evidence="7">DSM 109919</strain>
        <strain evidence="8">DSM 109920</strain>
    </source>
</reference>
<dbReference type="PANTHER" id="PTHR32309">
    <property type="entry name" value="TYROSINE-PROTEIN KINASE"/>
    <property type="match status" value="1"/>
</dbReference>
<feature type="domain" description="AAA" evidence="6">
    <location>
        <begin position="79"/>
        <end position="210"/>
    </location>
</feature>
<keyword evidence="4" id="KW-0067">ATP-binding</keyword>
<dbReference type="RefSeq" id="WP_348266539.1">
    <property type="nucleotide sequence ID" value="NZ_CP121194.1"/>
</dbReference>
<gene>
    <name evidence="7" type="ORF">P4G45_11065</name>
    <name evidence="8" type="ORF">P8936_11010</name>
</gene>
<keyword evidence="1 8" id="KW-0808">Transferase</keyword>
<evidence type="ECO:0000256" key="4">
    <source>
        <dbReference type="ARBA" id="ARBA00022840"/>
    </source>
</evidence>
<evidence type="ECO:0000256" key="1">
    <source>
        <dbReference type="ARBA" id="ARBA00022679"/>
    </source>
</evidence>
<dbReference type="EMBL" id="CP121194">
    <property type="protein sequence ID" value="XBH09030.1"/>
    <property type="molecule type" value="Genomic_DNA"/>
</dbReference>
<evidence type="ECO:0000256" key="3">
    <source>
        <dbReference type="ARBA" id="ARBA00022777"/>
    </source>
</evidence>
<evidence type="ECO:0000313" key="8">
    <source>
        <dbReference type="EMBL" id="XBH12234.1"/>
    </source>
</evidence>
<name>A0AAU7D4N6_9BACT</name>
<dbReference type="SUPFAM" id="SSF52540">
    <property type="entry name" value="P-loop containing nucleoside triphosphate hydrolases"/>
    <property type="match status" value="1"/>
</dbReference>
<dbReference type="InterPro" id="IPR027417">
    <property type="entry name" value="P-loop_NTPase"/>
</dbReference>
<dbReference type="GO" id="GO:0004715">
    <property type="term" value="F:non-membrane spanning protein tyrosine kinase activity"/>
    <property type="evidence" value="ECO:0007669"/>
    <property type="project" value="UniProtKB-EC"/>
</dbReference>
<keyword evidence="3 8" id="KW-0418">Kinase</keyword>
<dbReference type="InterPro" id="IPR050445">
    <property type="entry name" value="Bact_polysacc_biosynth/exp"/>
</dbReference>
<dbReference type="InterPro" id="IPR005702">
    <property type="entry name" value="Wzc-like_C"/>
</dbReference>
<dbReference type="PANTHER" id="PTHR32309:SF31">
    <property type="entry name" value="CAPSULAR EXOPOLYSACCHARIDE FAMILY"/>
    <property type="match status" value="1"/>
</dbReference>
<dbReference type="Gene3D" id="3.40.50.300">
    <property type="entry name" value="P-loop containing nucleotide triphosphate hydrolases"/>
    <property type="match status" value="1"/>
</dbReference>
<dbReference type="KEGG" id="epl:P4G45_11065"/>
<dbReference type="InterPro" id="IPR025669">
    <property type="entry name" value="AAA_dom"/>
</dbReference>
<accession>A0AAU7D4N6</accession>
<keyword evidence="2" id="KW-0547">Nucleotide-binding</keyword>
<protein>
    <submittedName>
        <fullName evidence="8">CpsD/CapB family tyrosine-protein kinase</fullName>
        <ecNumber evidence="8">2.7.10.2</ecNumber>
    </submittedName>
</protein>
<dbReference type="AlphaFoldDB" id="A0AAU7D4N6"/>
<dbReference type="EC" id="2.7.10.2" evidence="8"/>
<evidence type="ECO:0000259" key="6">
    <source>
        <dbReference type="Pfam" id="PF13614"/>
    </source>
</evidence>
<dbReference type="CDD" id="cd05387">
    <property type="entry name" value="BY-kinase"/>
    <property type="match status" value="1"/>
</dbReference>
<organism evidence="8">
    <name type="scientific">Edaphobacter paludis</name>
    <dbReference type="NCBI Taxonomy" id="3035702"/>
    <lineage>
        <taxon>Bacteria</taxon>
        <taxon>Pseudomonadati</taxon>
        <taxon>Acidobacteriota</taxon>
        <taxon>Terriglobia</taxon>
        <taxon>Terriglobales</taxon>
        <taxon>Acidobacteriaceae</taxon>
        <taxon>Edaphobacter</taxon>
    </lineage>
</organism>